<dbReference type="InterPro" id="IPR007053">
    <property type="entry name" value="LRAT_dom"/>
</dbReference>
<keyword evidence="3" id="KW-1185">Reference proteome</keyword>
<gene>
    <name evidence="2" type="ORF">LOD99_14729</name>
</gene>
<protein>
    <submittedName>
        <fullName evidence="2">NC domain protein</fullName>
    </submittedName>
</protein>
<dbReference type="Proteomes" id="UP001165289">
    <property type="component" value="Unassembled WGS sequence"/>
</dbReference>
<evidence type="ECO:0000313" key="2">
    <source>
        <dbReference type="EMBL" id="KAI6659053.1"/>
    </source>
</evidence>
<sequence>MRAEGLAIRCISSLYVKLSTWLITLCYYSLVKFCKIGLKVTKTVFEDTASFVAKNILGYVNAFRDTTINYIWHRTNYVKEMIESSIAVVTKSYTFELQETFAEVKKIITRFLCGSISVKVEYEAGDILYRRMNGVLGMFIYHYGVFIGKKEVIQFTCSACKASEGILEKVSLDEFLAGELELGVITKFEYATKNKKDICRKAFEIYQLDEEREDWCEYNWRRNNCEHFANYCATGHKYSSQSSYFLINCVL</sequence>
<evidence type="ECO:0000259" key="1">
    <source>
        <dbReference type="PROSITE" id="PS51934"/>
    </source>
</evidence>
<feature type="domain" description="LRAT" evidence="1">
    <location>
        <begin position="132"/>
        <end position="241"/>
    </location>
</feature>
<dbReference type="AlphaFoldDB" id="A0AAV7KCV8"/>
<dbReference type="Pfam" id="PF04970">
    <property type="entry name" value="LRAT"/>
    <property type="match status" value="1"/>
</dbReference>
<comment type="caution">
    <text evidence="2">The sequence shown here is derived from an EMBL/GenBank/DDBJ whole genome shotgun (WGS) entry which is preliminary data.</text>
</comment>
<name>A0AAV7KCV8_9METZ</name>
<proteinExistence type="predicted"/>
<evidence type="ECO:0000313" key="3">
    <source>
        <dbReference type="Proteomes" id="UP001165289"/>
    </source>
</evidence>
<dbReference type="Gene3D" id="3.90.1720.10">
    <property type="entry name" value="endopeptidase domain like (from Nostoc punctiforme)"/>
    <property type="match status" value="1"/>
</dbReference>
<dbReference type="EMBL" id="JAKMXF010000066">
    <property type="protein sequence ID" value="KAI6659053.1"/>
    <property type="molecule type" value="Genomic_DNA"/>
</dbReference>
<dbReference type="PROSITE" id="PS51934">
    <property type="entry name" value="LRAT"/>
    <property type="match status" value="1"/>
</dbReference>
<reference evidence="2 3" key="1">
    <citation type="journal article" date="2023" name="BMC Biol.">
        <title>The compact genome of the sponge Oopsacas minuta (Hexactinellida) is lacking key metazoan core genes.</title>
        <authorList>
            <person name="Santini S."/>
            <person name="Schenkelaars Q."/>
            <person name="Jourda C."/>
            <person name="Duchesne M."/>
            <person name="Belahbib H."/>
            <person name="Rocher C."/>
            <person name="Selva M."/>
            <person name="Riesgo A."/>
            <person name="Vervoort M."/>
            <person name="Leys S.P."/>
            <person name="Kodjabachian L."/>
            <person name="Le Bivic A."/>
            <person name="Borchiellini C."/>
            <person name="Claverie J.M."/>
            <person name="Renard E."/>
        </authorList>
    </citation>
    <scope>NUCLEOTIDE SEQUENCE [LARGE SCALE GENOMIC DNA]</scope>
    <source>
        <strain evidence="2">SPO-2</strain>
    </source>
</reference>
<accession>A0AAV7KCV8</accession>
<organism evidence="2 3">
    <name type="scientific">Oopsacas minuta</name>
    <dbReference type="NCBI Taxonomy" id="111878"/>
    <lineage>
        <taxon>Eukaryota</taxon>
        <taxon>Metazoa</taxon>
        <taxon>Porifera</taxon>
        <taxon>Hexactinellida</taxon>
        <taxon>Hexasterophora</taxon>
        <taxon>Lyssacinosida</taxon>
        <taxon>Leucopsacidae</taxon>
        <taxon>Oopsacas</taxon>
    </lineage>
</organism>